<dbReference type="GO" id="GO:0016301">
    <property type="term" value="F:kinase activity"/>
    <property type="evidence" value="ECO:0007669"/>
    <property type="project" value="UniProtKB-KW"/>
</dbReference>
<keyword evidence="2" id="KW-0418">Kinase</keyword>
<evidence type="ECO:0000313" key="3">
    <source>
        <dbReference type="Proteomes" id="UP001382727"/>
    </source>
</evidence>
<dbReference type="Proteomes" id="UP001382727">
    <property type="component" value="Chromosome"/>
</dbReference>
<name>A0ABZ2MHR6_9MICO</name>
<keyword evidence="2" id="KW-0808">Transferase</keyword>
<dbReference type="RefSeq" id="WP_338749601.1">
    <property type="nucleotide sequence ID" value="NZ_CP144913.1"/>
</dbReference>
<organism evidence="2 3">
    <name type="scientific">Janibacter alittae</name>
    <dbReference type="NCBI Taxonomy" id="3115209"/>
    <lineage>
        <taxon>Bacteria</taxon>
        <taxon>Bacillati</taxon>
        <taxon>Actinomycetota</taxon>
        <taxon>Actinomycetes</taxon>
        <taxon>Micrococcales</taxon>
        <taxon>Intrasporangiaceae</taxon>
        <taxon>Janibacter</taxon>
    </lineage>
</organism>
<proteinExistence type="predicted"/>
<dbReference type="PANTHER" id="PTHR30492">
    <property type="entry name" value="METHYLGLYOXAL SYNTHASE"/>
    <property type="match status" value="1"/>
</dbReference>
<feature type="domain" description="DAGKc" evidence="1">
    <location>
        <begin position="1"/>
        <end position="127"/>
    </location>
</feature>
<dbReference type="EMBL" id="CP144913">
    <property type="protein sequence ID" value="WXB76533.1"/>
    <property type="molecule type" value="Genomic_DNA"/>
</dbReference>
<evidence type="ECO:0000313" key="2">
    <source>
        <dbReference type="EMBL" id="WXB76533.1"/>
    </source>
</evidence>
<dbReference type="Gene3D" id="3.40.50.10330">
    <property type="entry name" value="Probable inorganic polyphosphate/atp-NAD kinase, domain 1"/>
    <property type="match status" value="1"/>
</dbReference>
<protein>
    <submittedName>
        <fullName evidence="2">Diacylglycerol kinase family protein</fullName>
    </submittedName>
</protein>
<dbReference type="Gene3D" id="2.60.200.40">
    <property type="match status" value="1"/>
</dbReference>
<dbReference type="InterPro" id="IPR017438">
    <property type="entry name" value="ATP-NAD_kinase_N"/>
</dbReference>
<sequence>MRSALVVNPSKGGWERALEAVSERALSAGWPAPTVHLTTRAETGRAQAMSAVRAGAQVVIAAGGDGTVRSVAQALAGTGTELGVVPIGTANLLAHNLDLPETVAAAAQVAVTGSARPVDLGLARIDDEVEDHPFVVLAGMGHDAATVAATRPGLKERIGWPAYLAPAAVSAMRRPVPMRVRHDDEPEREVLAWSILAANCTRVRAGVLVPGGLVDDGLLDVLEVIVRRPVQWVGVAAKGALGWRRNVSGLRTRPSTELTVTSATPLHIQLDGDVIGPARRMQVRCIRHALSVRAPARTGLP</sequence>
<evidence type="ECO:0000259" key="1">
    <source>
        <dbReference type="PROSITE" id="PS50146"/>
    </source>
</evidence>
<dbReference type="PROSITE" id="PS50146">
    <property type="entry name" value="DAGK"/>
    <property type="match status" value="1"/>
</dbReference>
<dbReference type="PANTHER" id="PTHR30492:SF0">
    <property type="entry name" value="METHYLGLYOXAL SYNTHASE"/>
    <property type="match status" value="1"/>
</dbReference>
<dbReference type="InterPro" id="IPR016064">
    <property type="entry name" value="NAD/diacylglycerol_kinase_sf"/>
</dbReference>
<gene>
    <name evidence="2" type="ORF">V1351_00320</name>
</gene>
<dbReference type="InterPro" id="IPR004363">
    <property type="entry name" value="Methylgl_synth"/>
</dbReference>
<dbReference type="InterPro" id="IPR001206">
    <property type="entry name" value="Diacylglycerol_kinase_cat_dom"/>
</dbReference>
<dbReference type="SMART" id="SM00046">
    <property type="entry name" value="DAGKc"/>
    <property type="match status" value="1"/>
</dbReference>
<dbReference type="Pfam" id="PF00781">
    <property type="entry name" value="DAGK_cat"/>
    <property type="match status" value="1"/>
</dbReference>
<keyword evidence="3" id="KW-1185">Reference proteome</keyword>
<dbReference type="SUPFAM" id="SSF111331">
    <property type="entry name" value="NAD kinase/diacylglycerol kinase-like"/>
    <property type="match status" value="1"/>
</dbReference>
<accession>A0ABZ2MHR6</accession>
<reference evidence="2 3" key="1">
    <citation type="submission" date="2024-02" db="EMBL/GenBank/DDBJ databases">
        <title>Janibacter sp. nov., isolated from gut of marine sandworm.</title>
        <authorList>
            <person name="Kim B."/>
            <person name="Jun M.O."/>
            <person name="Shin N.-R."/>
        </authorList>
    </citation>
    <scope>NUCLEOTIDE SEQUENCE [LARGE SCALE GENOMIC DNA]</scope>
    <source>
        <strain evidence="2 3">A1S7</strain>
    </source>
</reference>